<dbReference type="EMBL" id="MWUR01000021">
    <property type="protein sequence ID" value="PCF47204.1"/>
    <property type="molecule type" value="Genomic_DNA"/>
</dbReference>
<reference evidence="2 4" key="2">
    <citation type="submission" date="2017-06" db="EMBL/GenBank/DDBJ databases">
        <title>Identification of a new gene, sdsY, involved in staphylococcal internalization in non-professional phagocytic cells (NPPCs).</title>
        <authorList>
            <person name="Maali Y."/>
            <person name="Martins-Simoes P."/>
            <person name="Trouillet-Assant S."/>
            <person name="Laurent F."/>
            <person name="Diot A."/>
            <person name="Verhoeven P."/>
            <person name="Bouvard D."/>
            <person name="Vandenesch F."/>
            <person name="Bes M."/>
        </authorList>
    </citation>
    <scope>NUCLEOTIDE SEQUENCE [LARGE SCALE GENOMIC DNA]</scope>
    <source>
        <strain evidence="2 4">Heidy</strain>
    </source>
</reference>
<evidence type="ECO:0000313" key="1">
    <source>
        <dbReference type="EMBL" id="PCF47204.1"/>
    </source>
</evidence>
<comment type="caution">
    <text evidence="1">The sequence shown here is derived from an EMBL/GenBank/DDBJ whole genome shotgun (WGS) entry which is preliminary data.</text>
</comment>
<accession>A0AAX0QQP5</accession>
<evidence type="ECO:0000313" key="4">
    <source>
        <dbReference type="Proteomes" id="UP000266198"/>
    </source>
</evidence>
<keyword evidence="4" id="KW-1185">Reference proteome</keyword>
<organism evidence="1 3">
    <name type="scientific">Staphylococcus delphini</name>
    <dbReference type="NCBI Taxonomy" id="53344"/>
    <lineage>
        <taxon>Bacteria</taxon>
        <taxon>Bacillati</taxon>
        <taxon>Bacillota</taxon>
        <taxon>Bacilli</taxon>
        <taxon>Bacillales</taxon>
        <taxon>Staphylococcaceae</taxon>
        <taxon>Staphylococcus</taxon>
        <taxon>Staphylococcus intermedius group</taxon>
    </lineage>
</organism>
<name>A0AAX0QQP5_9STAP</name>
<gene>
    <name evidence="1" type="ORF">B5C07_11825</name>
    <name evidence="2" type="ORF">CDL68_11200</name>
</gene>
<evidence type="ECO:0000313" key="3">
    <source>
        <dbReference type="Proteomes" id="UP000217473"/>
    </source>
</evidence>
<dbReference type="EMBL" id="NIPK01000028">
    <property type="protein sequence ID" value="RIZ50573.1"/>
    <property type="molecule type" value="Genomic_DNA"/>
</dbReference>
<evidence type="ECO:0000313" key="2">
    <source>
        <dbReference type="EMBL" id="RIZ50573.1"/>
    </source>
</evidence>
<reference evidence="1 3" key="1">
    <citation type="journal article" date="2017" name="PLoS ONE">
        <title>Development of a real-time PCR for detection of Staphylococcus pseudintermedius using a novel automated comparison of whole-genome sequences.</title>
        <authorList>
            <person name="Verstappen K.M."/>
            <person name="Huijbregts L."/>
            <person name="Spaninks M."/>
            <person name="Wagenaar J.A."/>
            <person name="Fluit A.C."/>
            <person name="Duim B."/>
        </authorList>
    </citation>
    <scope>NUCLEOTIDE SEQUENCE [LARGE SCALE GENOMIC DNA]</scope>
    <source>
        <strain evidence="1 3">15S02591-1</strain>
    </source>
</reference>
<protein>
    <submittedName>
        <fullName evidence="1">Uncharacterized protein</fullName>
    </submittedName>
</protein>
<dbReference type="Proteomes" id="UP000217473">
    <property type="component" value="Unassembled WGS sequence"/>
</dbReference>
<dbReference type="AlphaFoldDB" id="A0AAX0QQP5"/>
<proteinExistence type="predicted"/>
<dbReference type="Proteomes" id="UP000266198">
    <property type="component" value="Unassembled WGS sequence"/>
</dbReference>
<sequence>MIAWVTRNEMNAFKPHGHIPGELEKMRIAEFEQPTIALLQQFENQGSDVHFQIIDGGNDRLGAPHCFDLPLLFGNFEQWSNAPMLEGAKDQKLKAVSRQLQQHVAQLMRA</sequence>